<dbReference type="EMBL" id="JRVC01000032">
    <property type="protein sequence ID" value="KHS42207.1"/>
    <property type="molecule type" value="Genomic_DNA"/>
</dbReference>
<sequence length="238" mass="25906">MTRRTSTSWVQRTRGIPGAARLAAGFAAIVVVGFVGGSVPAAASDHGRMGEIFPIIETDMLTVIATRLHTLEATGSIAQLQARMRDTAIASVRRPALVAGLSPAQERREWLFDPSFVLQQDVIGANGERIAAKGTRVNPLTLISLPTDLVFVDGRRTAELDWATRNWKPNEAKVIFVAGSPFDAMKPFQRRFWFDQRGALVARFDIRHTPAVVTSAGSQLLVAEIPVPDTTIHRSPVS</sequence>
<reference evidence="1 2" key="1">
    <citation type="submission" date="2014-10" db="EMBL/GenBank/DDBJ databases">
        <title>Draft genome sequence of Novosphingobium subterraneum DSM 12447.</title>
        <authorList>
            <person name="Gan H.M."/>
            <person name="Gan H.Y."/>
            <person name="Savka M.A."/>
        </authorList>
    </citation>
    <scope>NUCLEOTIDE SEQUENCE [LARGE SCALE GENOMIC DNA]</scope>
    <source>
        <strain evidence="1 2">DSM 12447</strain>
    </source>
</reference>
<dbReference type="PATRIC" id="fig|48936.3.peg.4367"/>
<gene>
    <name evidence="1" type="ORF">NJ75_04335</name>
</gene>
<accession>A0A0B8ZGQ7</accession>
<dbReference type="Proteomes" id="UP000031338">
    <property type="component" value="Unassembled WGS sequence"/>
</dbReference>
<comment type="caution">
    <text evidence="1">The sequence shown here is derived from an EMBL/GenBank/DDBJ whole genome shotgun (WGS) entry which is preliminary data.</text>
</comment>
<organism evidence="1 2">
    <name type="scientific">Novosphingobium subterraneum</name>
    <dbReference type="NCBI Taxonomy" id="48936"/>
    <lineage>
        <taxon>Bacteria</taxon>
        <taxon>Pseudomonadati</taxon>
        <taxon>Pseudomonadota</taxon>
        <taxon>Alphaproteobacteria</taxon>
        <taxon>Sphingomonadales</taxon>
        <taxon>Sphingomonadaceae</taxon>
        <taxon>Novosphingobium</taxon>
    </lineage>
</organism>
<dbReference type="AlphaFoldDB" id="A0A0B8ZGQ7"/>
<keyword evidence="2" id="KW-1185">Reference proteome</keyword>
<name>A0A0B8ZGQ7_9SPHN</name>
<dbReference type="RefSeq" id="WP_052242727.1">
    <property type="nucleotide sequence ID" value="NZ_JRVC01000032.1"/>
</dbReference>
<dbReference type="STRING" id="48936.NJ75_04335"/>
<evidence type="ECO:0000313" key="1">
    <source>
        <dbReference type="EMBL" id="KHS42207.1"/>
    </source>
</evidence>
<evidence type="ECO:0000313" key="2">
    <source>
        <dbReference type="Proteomes" id="UP000031338"/>
    </source>
</evidence>
<proteinExistence type="predicted"/>
<protein>
    <submittedName>
        <fullName evidence="1">Conjugal transfer pilus assembly protein TraW</fullName>
    </submittedName>
</protein>